<sequence>MSWKNWWRPSICRQDPPSASSTSLDGETRTLRSFDCELPDPDADSQLEEKAENAAVRDFDVKRAELLGIRRRRMLHRMEPQSTSDTFPHVCQGESWDCGIACIEMVYLWCCQSCRVDAFPLSAVRDWMVRFASTQSIWTVDLVILLQGLKDKLQLPINLLFCSDTLRVNTALAALDYYQSTFDKDRKRVQHRLQAVSKMNIPVHQGELRVDDLVAILSDDNAVAIVLVNNAMLMDQDVPGQLGRESCYTGHYLVLSGVSSNPQHVTACHDAWRENSPSWCFIAHNPASDEKVTFLNPVTLELAWDSIGTDHDIIFIVK</sequence>
<name>A0A8J9T1U1_PHATR</name>
<feature type="region of interest" description="Disordered" evidence="1">
    <location>
        <begin position="1"/>
        <end position="26"/>
    </location>
</feature>
<dbReference type="Proteomes" id="UP000836788">
    <property type="component" value="Chromosome 12"/>
</dbReference>
<evidence type="ECO:0000256" key="1">
    <source>
        <dbReference type="SAM" id="MobiDB-lite"/>
    </source>
</evidence>
<dbReference type="PANTHER" id="PTHR31400:SF1">
    <property type="entry name" value="PROTEIN GUCD1"/>
    <property type="match status" value="1"/>
</dbReference>
<dbReference type="Pfam" id="PF09778">
    <property type="entry name" value="Guanylate_cyc_2"/>
    <property type="match status" value="1"/>
</dbReference>
<proteinExistence type="predicted"/>
<reference evidence="2" key="1">
    <citation type="submission" date="2022-02" db="EMBL/GenBank/DDBJ databases">
        <authorList>
            <person name="Giguere J D."/>
        </authorList>
    </citation>
    <scope>NUCLEOTIDE SEQUENCE</scope>
    <source>
        <strain evidence="2">CCAP 1055/1</strain>
    </source>
</reference>
<dbReference type="EMBL" id="OU594953">
    <property type="protein sequence ID" value="CAG9280172.1"/>
    <property type="molecule type" value="Genomic_DNA"/>
</dbReference>
<evidence type="ECO:0000313" key="2">
    <source>
        <dbReference type="EMBL" id="CAG9280172.1"/>
    </source>
</evidence>
<dbReference type="AlphaFoldDB" id="A0A8J9T1U1"/>
<dbReference type="PANTHER" id="PTHR31400">
    <property type="entry name" value="GUANYLYL CYCLASE DOMAIN CONTAINING PROTEIN 1 GUCD1"/>
    <property type="match status" value="1"/>
</dbReference>
<organism evidence="2">
    <name type="scientific">Phaeodactylum tricornutum</name>
    <name type="common">Diatom</name>
    <dbReference type="NCBI Taxonomy" id="2850"/>
    <lineage>
        <taxon>Eukaryota</taxon>
        <taxon>Sar</taxon>
        <taxon>Stramenopiles</taxon>
        <taxon>Ochrophyta</taxon>
        <taxon>Bacillariophyta</taxon>
        <taxon>Bacillariophyceae</taxon>
        <taxon>Bacillariophycidae</taxon>
        <taxon>Naviculales</taxon>
        <taxon>Phaeodactylaceae</taxon>
        <taxon>Phaeodactylum</taxon>
    </lineage>
</organism>
<dbReference type="InterPro" id="IPR018616">
    <property type="entry name" value="GUCD1"/>
</dbReference>
<gene>
    <name evidence="2" type="ORF">PTTT1_LOCUS12439</name>
</gene>
<evidence type="ECO:0008006" key="3">
    <source>
        <dbReference type="Google" id="ProtNLM"/>
    </source>
</evidence>
<protein>
    <recommendedName>
        <fullName evidence="3">Guanylyl cyclase</fullName>
    </recommendedName>
</protein>
<accession>A0A8J9T1U1</accession>